<reference evidence="1" key="2">
    <citation type="submission" date="2023-01" db="EMBL/GenBank/DDBJ databases">
        <authorList>
            <person name="Petersen C."/>
        </authorList>
    </citation>
    <scope>NUCLEOTIDE SEQUENCE</scope>
    <source>
        <strain evidence="1">IBT 17514</strain>
    </source>
</reference>
<dbReference type="Proteomes" id="UP001215712">
    <property type="component" value="Unassembled WGS sequence"/>
</dbReference>
<evidence type="ECO:0000313" key="1">
    <source>
        <dbReference type="EMBL" id="KAJ5712294.1"/>
    </source>
</evidence>
<dbReference type="SUPFAM" id="SSF55961">
    <property type="entry name" value="Bet v1-like"/>
    <property type="match status" value="1"/>
</dbReference>
<proteinExistence type="predicted"/>
<gene>
    <name evidence="1" type="ORF">N7493_008762</name>
</gene>
<dbReference type="AlphaFoldDB" id="A0AAD6MSX9"/>
<organism evidence="1 2">
    <name type="scientific">Penicillium malachiteum</name>
    <dbReference type="NCBI Taxonomy" id="1324776"/>
    <lineage>
        <taxon>Eukaryota</taxon>
        <taxon>Fungi</taxon>
        <taxon>Dikarya</taxon>
        <taxon>Ascomycota</taxon>
        <taxon>Pezizomycotina</taxon>
        <taxon>Eurotiomycetes</taxon>
        <taxon>Eurotiomycetidae</taxon>
        <taxon>Eurotiales</taxon>
        <taxon>Aspergillaceae</taxon>
        <taxon>Penicillium</taxon>
    </lineage>
</organism>
<dbReference type="PANTHER" id="PTHR36166">
    <property type="entry name" value="CHROMOSOME 9, WHOLE GENOME SHOTGUN SEQUENCE"/>
    <property type="match status" value="1"/>
</dbReference>
<reference evidence="1" key="1">
    <citation type="journal article" date="2023" name="IMA Fungus">
        <title>Comparative genomic study of the Penicillium genus elucidates a diverse pangenome and 15 lateral gene transfer events.</title>
        <authorList>
            <person name="Petersen C."/>
            <person name="Sorensen T."/>
            <person name="Nielsen M.R."/>
            <person name="Sondergaard T.E."/>
            <person name="Sorensen J.L."/>
            <person name="Fitzpatrick D.A."/>
            <person name="Frisvad J.C."/>
            <person name="Nielsen K.L."/>
        </authorList>
    </citation>
    <scope>NUCLEOTIDE SEQUENCE</scope>
    <source>
        <strain evidence="1">IBT 17514</strain>
    </source>
</reference>
<dbReference type="PANTHER" id="PTHR36166:SF1">
    <property type="entry name" value="SRPBCC DOMAIN-CONTAINING PROTEIN"/>
    <property type="match status" value="1"/>
</dbReference>
<dbReference type="InterPro" id="IPR019587">
    <property type="entry name" value="Polyketide_cyclase/dehydratase"/>
</dbReference>
<dbReference type="EMBL" id="JAQJAN010000013">
    <property type="protein sequence ID" value="KAJ5712294.1"/>
    <property type="molecule type" value="Genomic_DNA"/>
</dbReference>
<name>A0AAD6MSX9_9EURO</name>
<accession>A0AAD6MSX9</accession>
<dbReference type="Pfam" id="PF10604">
    <property type="entry name" value="Polyketide_cyc2"/>
    <property type="match status" value="1"/>
</dbReference>
<dbReference type="CDD" id="cd07822">
    <property type="entry name" value="SRPBCC_4"/>
    <property type="match status" value="1"/>
</dbReference>
<protein>
    <submittedName>
        <fullName evidence="1">Uncharacterized protein</fullName>
    </submittedName>
</protein>
<keyword evidence="2" id="KW-1185">Reference proteome</keyword>
<dbReference type="Gene3D" id="3.30.530.20">
    <property type="match status" value="1"/>
</dbReference>
<evidence type="ECO:0000313" key="2">
    <source>
        <dbReference type="Proteomes" id="UP001215712"/>
    </source>
</evidence>
<sequence length="151" mass="16810">MIETEIEIAAPPSLVRGLLLDFEKYPNWQTSGLVRLLEPEDSSRTLDTLQPGDKIKCDIDGMKFTAEIKENSDPLFQWQGPPVMGLISGLHSFSFEASESGGTLFKQSELFSGPISFLMGPSLLGRKMLGQYRKFNEELKIHAEREVASSS</sequence>
<comment type="caution">
    <text evidence="1">The sequence shown here is derived from an EMBL/GenBank/DDBJ whole genome shotgun (WGS) entry which is preliminary data.</text>
</comment>
<dbReference type="InterPro" id="IPR023393">
    <property type="entry name" value="START-like_dom_sf"/>
</dbReference>